<keyword evidence="2" id="KW-1185">Reference proteome</keyword>
<protein>
    <submittedName>
        <fullName evidence="1">Uncharacterized protein</fullName>
    </submittedName>
</protein>
<evidence type="ECO:0000313" key="2">
    <source>
        <dbReference type="Proteomes" id="UP001160148"/>
    </source>
</evidence>
<organism evidence="1 2">
    <name type="scientific">Macrosiphum euphorbiae</name>
    <name type="common">potato aphid</name>
    <dbReference type="NCBI Taxonomy" id="13131"/>
    <lineage>
        <taxon>Eukaryota</taxon>
        <taxon>Metazoa</taxon>
        <taxon>Ecdysozoa</taxon>
        <taxon>Arthropoda</taxon>
        <taxon>Hexapoda</taxon>
        <taxon>Insecta</taxon>
        <taxon>Pterygota</taxon>
        <taxon>Neoptera</taxon>
        <taxon>Paraneoptera</taxon>
        <taxon>Hemiptera</taxon>
        <taxon>Sternorrhyncha</taxon>
        <taxon>Aphidomorpha</taxon>
        <taxon>Aphidoidea</taxon>
        <taxon>Aphididae</taxon>
        <taxon>Macrosiphini</taxon>
        <taxon>Macrosiphum</taxon>
    </lineage>
</organism>
<dbReference type="Proteomes" id="UP001160148">
    <property type="component" value="Unassembled WGS sequence"/>
</dbReference>
<reference evidence="1 2" key="1">
    <citation type="submission" date="2023-01" db="EMBL/GenBank/DDBJ databases">
        <authorList>
            <person name="Whitehead M."/>
        </authorList>
    </citation>
    <scope>NUCLEOTIDE SEQUENCE [LARGE SCALE GENOMIC DNA]</scope>
</reference>
<sequence>MKKVNLQKLIAVLKEKGCTPCQWNNVKCGDDVIIESCKACFKQNTCLTNRKIIRRILVDRRNNILELYNQFEPEKNTFTDKVRAILNKLPFEVKRVDSEIVIEICKRLGLKWNATKWKVEALKNHNKVTSALRYIFKLDSKKVKTPIEKVMLYENIGQVSVGDDFLSSSRLMETSITINEMPEHESLLLEKKLEESIVDEFITPTKRNEAIGIVECVNDQLLTHNCNKDIKRKISQVENSIRDENTPKKKVMCGSNVEQLSVVDETLYNFRLIQRNEDIMEVAPIYSSSVENMLDTSNDTVSLEQSPKESNFVFVTPTQRNFTAGTPRRKLFHDNVTGSSLFECNSSIDLLRNTGKTRDKFISPIKSPLKRLNDRHFNKSPGELLPRGSKNVSPLNIKGEYYECNFKEGEFIIPKDEWNNIFEDGKLNTKRYPGVIRKHLQEVNNTCILYIKKLEYIKTEKSMKLKIYCKHDSCKRFKLYILPIGEEAVVEVYSTSINFNHKPDARYTTQIRGVERKIIAEKIKAKSAFKYRQECVLSVSPIKLMECGNLQNIKSPSMLRKTK</sequence>
<comment type="caution">
    <text evidence="1">The sequence shown here is derived from an EMBL/GenBank/DDBJ whole genome shotgun (WGS) entry which is preliminary data.</text>
</comment>
<dbReference type="AlphaFoldDB" id="A0AAV0XTQ6"/>
<name>A0AAV0XTQ6_9HEMI</name>
<evidence type="ECO:0000313" key="1">
    <source>
        <dbReference type="EMBL" id="CAI6371257.1"/>
    </source>
</evidence>
<gene>
    <name evidence="1" type="ORF">MEUPH1_LOCUS25285</name>
</gene>
<proteinExistence type="predicted"/>
<accession>A0AAV0XTQ6</accession>
<dbReference type="EMBL" id="CARXXK010000871">
    <property type="protein sequence ID" value="CAI6371257.1"/>
    <property type="molecule type" value="Genomic_DNA"/>
</dbReference>